<dbReference type="GeneTree" id="ENSGT00390000014148"/>
<feature type="region of interest" description="Disordered" evidence="2">
    <location>
        <begin position="999"/>
        <end position="1056"/>
    </location>
</feature>
<dbReference type="Ensembl" id="ENSOMYT00000105875.2">
    <property type="protein sequence ID" value="ENSOMYP00000097474.2"/>
    <property type="gene ID" value="ENSOMYG00000044309.2"/>
</dbReference>
<keyword evidence="5" id="KW-1185">Reference proteome</keyword>
<feature type="compositionally biased region" description="Polar residues" evidence="2">
    <location>
        <begin position="367"/>
        <end position="376"/>
    </location>
</feature>
<sequence length="1056" mass="117944">MAREQPNVGDLLPLLESSDIHQLEEIKGLINEHLSTERGAMLLNGLVDYFLETNSAQAIHILSSVREPHDKHLLDKMNECMTKQACRLPTLTLLGHVVRKQPSWIHKIARYPLLLSLLKCLKTDLDVVVLITGVLVLITLLPMIPHAGKQHLYEFFDIFGRLASWNLKNPGHISEVYLIHLHASIYSLFHRLYGMYPCNFVSYLRSHYNMKENVDTFEEVVKPMLEHVRIHPELVTGTKDHELDPTRWKKFEIHDIVIECAKVSLDPKEASCEEGYATMPGNFYPHPELRPQESVSSPYTDFHNSYGENTPPSLTSHCCELDSTCGVKELWSPSSQCGMATPPSSRGMSPNQELSHSASHLPGPRVHSTSGDKGSFNYNISPMTQKPVPLQASCLPFYFSKNSPAAISEELLKITEDMQDLAGLRVFDSPFYHTTETLTGTQEKPLPNPPLGGPDEVAKFSGLFSPSRPMKNPSLPYEALFDLALPRAASLFVGRRTSEARGRAGMVNASPLEVLDHLVQQGSDTHDKVLKRLPLPSKSADWTHFGGSAPLDELHTLRSQLLLLHSQLLYERYKREQHAVRNRRLLRRVINATALEEQNNAMKDQLNLQRVDVVTLKESLQVEQQRCRQLWDDRETVVTRLHSQVRQLQQGRDDYYTKNQELQVDKKMNDLEADLQRANNKVCHTGHLLNQMTIKLSTSESTQQQMSFLNKQLLLLGEAHKLDVLQQQQHTGSDNTKEAQMVQASWGKEVERLRQSLLQQGQKLEAAQQRVGELETQLTKKEHLIVEQKKFLEDVKGQAKGELQASESRYQAQRRATQLLQTELLHLYSRLEMEGHACLATPSAAGGSSSDPGPPIDSCTLLPGQPKANNPPKAPPVNSASSTQDIPPPLLVEPSFSHPHAPLATPLPPGAVPLTVGSYPSANSFLGMRARELFRNKSESQCDEKPPHLAGLSQGLKTELCVEPLFPPLGNALTCPVSAPVPTPTPTLVPASIVGAPLTVPAKEHPPETRQRAIKQESPTREMGGARGGAVASEAQTRQQQQFRIMDYNETQQEHS</sequence>
<evidence type="ECO:0000313" key="5">
    <source>
        <dbReference type="Proteomes" id="UP000694395"/>
    </source>
</evidence>
<dbReference type="GO" id="GO:0051726">
    <property type="term" value="P:regulation of cell cycle"/>
    <property type="evidence" value="ECO:0007669"/>
    <property type="project" value="TreeGrafter"/>
</dbReference>
<feature type="compositionally biased region" description="Basic and acidic residues" evidence="2">
    <location>
        <begin position="1002"/>
        <end position="1020"/>
    </location>
</feature>
<protein>
    <submittedName>
        <fullName evidence="4">TSC complex subunit 1b</fullName>
    </submittedName>
</protein>
<reference evidence="4" key="3">
    <citation type="submission" date="2025-09" db="UniProtKB">
        <authorList>
            <consortium name="Ensembl"/>
        </authorList>
    </citation>
    <scope>IDENTIFICATION</scope>
</reference>
<gene>
    <name evidence="4" type="primary">LOC110509856</name>
</gene>
<feature type="compositionally biased region" description="Low complexity" evidence="2">
    <location>
        <begin position="866"/>
        <end position="882"/>
    </location>
</feature>
<feature type="compositionally biased region" description="Polar residues" evidence="2">
    <location>
        <begin position="336"/>
        <end position="358"/>
    </location>
</feature>
<proteinExistence type="predicted"/>
<dbReference type="PANTHER" id="PTHR15154">
    <property type="entry name" value="HAMARTIN"/>
    <property type="match status" value="1"/>
</dbReference>
<dbReference type="GO" id="GO:0033596">
    <property type="term" value="C:TSC1-TSC2 complex"/>
    <property type="evidence" value="ECO:0007669"/>
    <property type="project" value="TreeGrafter"/>
</dbReference>
<feature type="compositionally biased region" description="Polar residues" evidence="2">
    <location>
        <begin position="1034"/>
        <end position="1043"/>
    </location>
</feature>
<reference evidence="4" key="2">
    <citation type="submission" date="2025-08" db="UniProtKB">
        <authorList>
            <consortium name="Ensembl"/>
        </authorList>
    </citation>
    <scope>IDENTIFICATION</scope>
</reference>
<evidence type="ECO:0000256" key="2">
    <source>
        <dbReference type="SAM" id="MobiDB-lite"/>
    </source>
</evidence>
<dbReference type="Proteomes" id="UP000694395">
    <property type="component" value="Chromosome Y"/>
</dbReference>
<feature type="transmembrane region" description="Helical" evidence="3">
    <location>
        <begin position="125"/>
        <end position="144"/>
    </location>
</feature>
<keyword evidence="1" id="KW-0175">Coiled coil</keyword>
<evidence type="ECO:0000256" key="3">
    <source>
        <dbReference type="SAM" id="Phobius"/>
    </source>
</evidence>
<name>A0A8C7UF39_ONCMY</name>
<accession>A0A8C7UF39</accession>
<feature type="region of interest" description="Disordered" evidence="2">
    <location>
        <begin position="842"/>
        <end position="904"/>
    </location>
</feature>
<keyword evidence="3" id="KW-1133">Transmembrane helix</keyword>
<reference evidence="4" key="1">
    <citation type="submission" date="2020-07" db="EMBL/GenBank/DDBJ databases">
        <title>A long reads based de novo assembly of the rainbow trout Arlee double haploid line genome.</title>
        <authorList>
            <person name="Gao G."/>
            <person name="Palti Y."/>
        </authorList>
    </citation>
    <scope>NUCLEOTIDE SEQUENCE [LARGE SCALE GENOMIC DNA]</scope>
</reference>
<dbReference type="AlphaFoldDB" id="A0A8C7UF39"/>
<dbReference type="InterPro" id="IPR007483">
    <property type="entry name" value="Hamartin"/>
</dbReference>
<dbReference type="PANTHER" id="PTHR15154:SF2">
    <property type="entry name" value="HAMARTIN"/>
    <property type="match status" value="1"/>
</dbReference>
<feature type="coiled-coil region" evidence="1">
    <location>
        <begin position="750"/>
        <end position="784"/>
    </location>
</feature>
<dbReference type="GO" id="GO:0008285">
    <property type="term" value="P:negative regulation of cell population proliferation"/>
    <property type="evidence" value="ECO:0007669"/>
    <property type="project" value="TreeGrafter"/>
</dbReference>
<keyword evidence="3" id="KW-0472">Membrane</keyword>
<dbReference type="GO" id="GO:0032007">
    <property type="term" value="P:negative regulation of TOR signaling"/>
    <property type="evidence" value="ECO:0007669"/>
    <property type="project" value="TreeGrafter"/>
</dbReference>
<dbReference type="Pfam" id="PF04388">
    <property type="entry name" value="Hamartin"/>
    <property type="match status" value="2"/>
</dbReference>
<evidence type="ECO:0000256" key="1">
    <source>
        <dbReference type="SAM" id="Coils"/>
    </source>
</evidence>
<feature type="region of interest" description="Disordered" evidence="2">
    <location>
        <begin position="336"/>
        <end position="376"/>
    </location>
</feature>
<feature type="compositionally biased region" description="Low complexity" evidence="2">
    <location>
        <begin position="842"/>
        <end position="851"/>
    </location>
</feature>
<organism evidence="4 5">
    <name type="scientific">Oncorhynchus mykiss</name>
    <name type="common">Rainbow trout</name>
    <name type="synonym">Salmo gairdneri</name>
    <dbReference type="NCBI Taxonomy" id="8022"/>
    <lineage>
        <taxon>Eukaryota</taxon>
        <taxon>Metazoa</taxon>
        <taxon>Chordata</taxon>
        <taxon>Craniata</taxon>
        <taxon>Vertebrata</taxon>
        <taxon>Euteleostomi</taxon>
        <taxon>Actinopterygii</taxon>
        <taxon>Neopterygii</taxon>
        <taxon>Teleostei</taxon>
        <taxon>Protacanthopterygii</taxon>
        <taxon>Salmoniformes</taxon>
        <taxon>Salmonidae</taxon>
        <taxon>Salmoninae</taxon>
        <taxon>Oncorhynchus</taxon>
    </lineage>
</organism>
<evidence type="ECO:0000313" key="4">
    <source>
        <dbReference type="Ensembl" id="ENSOMYP00000097474.2"/>
    </source>
</evidence>
<keyword evidence="3" id="KW-0812">Transmembrane</keyword>